<evidence type="ECO:0000256" key="11">
    <source>
        <dbReference type="ARBA" id="ARBA00023306"/>
    </source>
</evidence>
<evidence type="ECO:0000256" key="4">
    <source>
        <dbReference type="ARBA" id="ARBA00022454"/>
    </source>
</evidence>
<dbReference type="GO" id="GO:0008017">
    <property type="term" value="F:microtubule binding"/>
    <property type="evidence" value="ECO:0007669"/>
    <property type="project" value="InterPro"/>
</dbReference>
<dbReference type="GO" id="GO:0000940">
    <property type="term" value="C:outer kinetochore"/>
    <property type="evidence" value="ECO:0007669"/>
    <property type="project" value="InterPro"/>
</dbReference>
<gene>
    <name evidence="15" type="primary">Ska2</name>
    <name evidence="15" type="ORF">HELFUL_R03280</name>
</gene>
<evidence type="ECO:0000256" key="3">
    <source>
        <dbReference type="ARBA" id="ARBA00010684"/>
    </source>
</evidence>
<keyword evidence="16" id="KW-1185">Reference proteome</keyword>
<dbReference type="Gene3D" id="6.10.250.1380">
    <property type="match status" value="1"/>
</dbReference>
<dbReference type="Proteomes" id="UP000590868">
    <property type="component" value="Unassembled WGS sequence"/>
</dbReference>
<proteinExistence type="inferred from homology"/>
<dbReference type="PANTHER" id="PTHR32017:SF3">
    <property type="entry name" value="SPINDLE AND KINETOCHORE-ASSOCIATED PROTEIN 2"/>
    <property type="match status" value="1"/>
</dbReference>
<dbReference type="GO" id="GO:0051301">
    <property type="term" value="P:cell division"/>
    <property type="evidence" value="ECO:0007669"/>
    <property type="project" value="UniProtKB-KW"/>
</dbReference>
<evidence type="ECO:0000256" key="12">
    <source>
        <dbReference type="ARBA" id="ARBA00023328"/>
    </source>
</evidence>
<dbReference type="GO" id="GO:0007059">
    <property type="term" value="P:chromosome segregation"/>
    <property type="evidence" value="ECO:0007669"/>
    <property type="project" value="InterPro"/>
</dbReference>
<evidence type="ECO:0000256" key="5">
    <source>
        <dbReference type="ARBA" id="ARBA00022490"/>
    </source>
</evidence>
<dbReference type="PANTHER" id="PTHR32017">
    <property type="entry name" value="SPINDLE AND KINETOCHORE-ASSOCIATED PROTEIN 2"/>
    <property type="match status" value="1"/>
</dbReference>
<keyword evidence="5" id="KW-0963">Cytoplasm</keyword>
<dbReference type="Pfam" id="PF16740">
    <property type="entry name" value="SKA2"/>
    <property type="match status" value="1"/>
</dbReference>
<evidence type="ECO:0000313" key="15">
    <source>
        <dbReference type="EMBL" id="NXP50912.1"/>
    </source>
</evidence>
<sequence>FQKIQSDLDYIHHRLEFEIMKSLPDDPSPEENPLALLEAISAVKSRYKTLCMELEEVFRERRECMQAIHVALGNTMRMTQALQQSTDLK</sequence>
<keyword evidence="11" id="KW-0131">Cell cycle</keyword>
<evidence type="ECO:0000256" key="1">
    <source>
        <dbReference type="ARBA" id="ARBA00004186"/>
    </source>
</evidence>
<keyword evidence="4" id="KW-0158">Chromosome</keyword>
<dbReference type="OrthoDB" id="193920at2759"/>
<dbReference type="InterPro" id="IPR026762">
    <property type="entry name" value="Ska2"/>
</dbReference>
<evidence type="ECO:0000256" key="13">
    <source>
        <dbReference type="ARBA" id="ARBA00029651"/>
    </source>
</evidence>
<feature type="domain" description="Ska2 N-terminal" evidence="14">
    <location>
        <begin position="1"/>
        <end position="88"/>
    </location>
</feature>
<evidence type="ECO:0000256" key="9">
    <source>
        <dbReference type="ARBA" id="ARBA00022838"/>
    </source>
</evidence>
<evidence type="ECO:0000256" key="8">
    <source>
        <dbReference type="ARBA" id="ARBA00022776"/>
    </source>
</evidence>
<keyword evidence="10" id="KW-0206">Cytoskeleton</keyword>
<dbReference type="InterPro" id="IPR042091">
    <property type="entry name" value="Ska2_N"/>
</dbReference>
<keyword evidence="8" id="KW-0498">Mitosis</keyword>
<comment type="similarity">
    <text evidence="3">Belongs to the SKA2 family.</text>
</comment>
<feature type="non-terminal residue" evidence="15">
    <location>
        <position position="1"/>
    </location>
</feature>
<comment type="subcellular location">
    <subcellularLocation>
        <location evidence="2">Chromosome</location>
        <location evidence="2">Centromere</location>
        <location evidence="2">Kinetochore</location>
    </subcellularLocation>
    <subcellularLocation>
        <location evidence="1">Cytoplasm</location>
        <location evidence="1">Cytoskeleton</location>
        <location evidence="1">Spindle</location>
    </subcellularLocation>
</comment>
<dbReference type="GO" id="GO:0000278">
    <property type="term" value="P:mitotic cell cycle"/>
    <property type="evidence" value="ECO:0007669"/>
    <property type="project" value="TreeGrafter"/>
</dbReference>
<keyword evidence="7" id="KW-0493">Microtubule</keyword>
<dbReference type="EMBL" id="VXBZ01007433">
    <property type="protein sequence ID" value="NXP50912.1"/>
    <property type="molecule type" value="Genomic_DNA"/>
</dbReference>
<evidence type="ECO:0000313" key="16">
    <source>
        <dbReference type="Proteomes" id="UP000590868"/>
    </source>
</evidence>
<keyword evidence="12" id="KW-0137">Centromere</keyword>
<evidence type="ECO:0000256" key="2">
    <source>
        <dbReference type="ARBA" id="ARBA00004629"/>
    </source>
</evidence>
<dbReference type="AlphaFoldDB" id="A0A7L2AXY4"/>
<comment type="caution">
    <text evidence="15">The sequence shown here is derived from an EMBL/GenBank/DDBJ whole genome shotgun (WGS) entry which is preliminary data.</text>
</comment>
<dbReference type="GO" id="GO:0005876">
    <property type="term" value="C:spindle microtubule"/>
    <property type="evidence" value="ECO:0007669"/>
    <property type="project" value="InterPro"/>
</dbReference>
<evidence type="ECO:0000256" key="10">
    <source>
        <dbReference type="ARBA" id="ARBA00023212"/>
    </source>
</evidence>
<name>A0A7L2AXY4_9GRUI</name>
<keyword evidence="9" id="KW-0995">Kinetochore</keyword>
<feature type="non-terminal residue" evidence="15">
    <location>
        <position position="89"/>
    </location>
</feature>
<organism evidence="15 16">
    <name type="scientific">Heliornis fulica</name>
    <name type="common">sungrebe</name>
    <dbReference type="NCBI Taxonomy" id="54369"/>
    <lineage>
        <taxon>Eukaryota</taxon>
        <taxon>Metazoa</taxon>
        <taxon>Chordata</taxon>
        <taxon>Craniata</taxon>
        <taxon>Vertebrata</taxon>
        <taxon>Euteleostomi</taxon>
        <taxon>Archelosauria</taxon>
        <taxon>Archosauria</taxon>
        <taxon>Dinosauria</taxon>
        <taxon>Saurischia</taxon>
        <taxon>Theropoda</taxon>
        <taxon>Coelurosauria</taxon>
        <taxon>Aves</taxon>
        <taxon>Neognathae</taxon>
        <taxon>Neoaves</taxon>
        <taxon>Gruiformes</taxon>
        <taxon>Heliornithidae</taxon>
        <taxon>Heliornis</taxon>
    </lineage>
</organism>
<reference evidence="15 16" key="1">
    <citation type="submission" date="2019-09" db="EMBL/GenBank/DDBJ databases">
        <title>Bird 10,000 Genomes (B10K) Project - Family phase.</title>
        <authorList>
            <person name="Zhang G."/>
        </authorList>
    </citation>
    <scope>NUCLEOTIDE SEQUENCE [LARGE SCALE GENOMIC DNA]</scope>
    <source>
        <strain evidence="15">B10K-DU-001-55</strain>
        <tissue evidence="15">Muscle</tissue>
    </source>
</reference>
<protein>
    <recommendedName>
        <fullName evidence="13">Protein FAM33A</fullName>
    </recommendedName>
</protein>
<accession>A0A7L2AXY4</accession>
<evidence type="ECO:0000259" key="14">
    <source>
        <dbReference type="Pfam" id="PF16740"/>
    </source>
</evidence>
<evidence type="ECO:0000256" key="6">
    <source>
        <dbReference type="ARBA" id="ARBA00022618"/>
    </source>
</evidence>
<keyword evidence="6" id="KW-0132">Cell division</keyword>
<evidence type="ECO:0000256" key="7">
    <source>
        <dbReference type="ARBA" id="ARBA00022701"/>
    </source>
</evidence>